<reference evidence="2" key="1">
    <citation type="submission" date="2021-01" db="EMBL/GenBank/DDBJ databases">
        <authorList>
            <person name="Corre E."/>
            <person name="Pelletier E."/>
            <person name="Niang G."/>
            <person name="Scheremetjew M."/>
            <person name="Finn R."/>
            <person name="Kale V."/>
            <person name="Holt S."/>
            <person name="Cochrane G."/>
            <person name="Meng A."/>
            <person name="Brown T."/>
            <person name="Cohen L."/>
        </authorList>
    </citation>
    <scope>NUCLEOTIDE SEQUENCE</scope>
    <source>
        <strain evidence="2">CCMP127</strain>
    </source>
</reference>
<dbReference type="AlphaFoldDB" id="A0A7S3L3X2"/>
<accession>A0A7S3L3X2</accession>
<proteinExistence type="predicted"/>
<feature type="signal peptide" evidence="1">
    <location>
        <begin position="1"/>
        <end position="25"/>
    </location>
</feature>
<dbReference type="EMBL" id="HBIM01009712">
    <property type="protein sequence ID" value="CAE0410744.1"/>
    <property type="molecule type" value="Transcribed_RNA"/>
</dbReference>
<keyword evidence="1" id="KW-0732">Signal</keyword>
<evidence type="ECO:0000256" key="1">
    <source>
        <dbReference type="SAM" id="SignalP"/>
    </source>
</evidence>
<name>A0A7S3L3X2_9STRA</name>
<organism evidence="2">
    <name type="scientific">Amphora coffeiformis</name>
    <dbReference type="NCBI Taxonomy" id="265554"/>
    <lineage>
        <taxon>Eukaryota</taxon>
        <taxon>Sar</taxon>
        <taxon>Stramenopiles</taxon>
        <taxon>Ochrophyta</taxon>
        <taxon>Bacillariophyta</taxon>
        <taxon>Bacillariophyceae</taxon>
        <taxon>Bacillariophycidae</taxon>
        <taxon>Thalassiophysales</taxon>
        <taxon>Catenulaceae</taxon>
        <taxon>Amphora</taxon>
    </lineage>
</organism>
<sequence length="149" mass="16970">MKLYHIKDLLLVVLLLVLRVDFSTAWQKRASVYNNNDKSYRPTPRDTLAHSNNIVLDLRGGGWLFLPAGWNPFGYKVTALGEEFLKFEGSTDGDVGRFLASVRKQRKTKATLKQNWVEVVRVAKTAQAMRILRQLDDLIAFCLKAGFLD</sequence>
<evidence type="ECO:0000313" key="2">
    <source>
        <dbReference type="EMBL" id="CAE0410744.1"/>
    </source>
</evidence>
<gene>
    <name evidence="2" type="ORF">ACOF00016_LOCUS8190</name>
</gene>
<protein>
    <submittedName>
        <fullName evidence="2">Uncharacterized protein</fullName>
    </submittedName>
</protein>
<feature type="chain" id="PRO_5030906921" evidence="1">
    <location>
        <begin position="26"/>
        <end position="149"/>
    </location>
</feature>